<organism evidence="5 6">
    <name type="scientific">Nocardia goodfellowii</name>
    <dbReference type="NCBI Taxonomy" id="882446"/>
    <lineage>
        <taxon>Bacteria</taxon>
        <taxon>Bacillati</taxon>
        <taxon>Actinomycetota</taxon>
        <taxon>Actinomycetes</taxon>
        <taxon>Mycobacteriales</taxon>
        <taxon>Nocardiaceae</taxon>
        <taxon>Nocardia</taxon>
    </lineage>
</organism>
<dbReference type="PANTHER" id="PTHR30146">
    <property type="entry name" value="LACI-RELATED TRANSCRIPTIONAL REPRESSOR"/>
    <property type="match status" value="1"/>
</dbReference>
<proteinExistence type="predicted"/>
<accession>A0ABS4QGL8</accession>
<dbReference type="CDD" id="cd01392">
    <property type="entry name" value="HTH_LacI"/>
    <property type="match status" value="1"/>
</dbReference>
<keyword evidence="6" id="KW-1185">Reference proteome</keyword>
<dbReference type="Proteomes" id="UP001519325">
    <property type="component" value="Unassembled WGS sequence"/>
</dbReference>
<dbReference type="SUPFAM" id="SSF53822">
    <property type="entry name" value="Periplasmic binding protein-like I"/>
    <property type="match status" value="1"/>
</dbReference>
<dbReference type="EMBL" id="JAGGMR010000001">
    <property type="protein sequence ID" value="MBP2190851.1"/>
    <property type="molecule type" value="Genomic_DNA"/>
</dbReference>
<dbReference type="PROSITE" id="PS50932">
    <property type="entry name" value="HTH_LACI_2"/>
    <property type="match status" value="1"/>
</dbReference>
<dbReference type="CDD" id="cd06279">
    <property type="entry name" value="PBP1_LacI-like"/>
    <property type="match status" value="1"/>
</dbReference>
<evidence type="ECO:0000313" key="5">
    <source>
        <dbReference type="EMBL" id="MBP2190851.1"/>
    </source>
</evidence>
<comment type="caution">
    <text evidence="5">The sequence shown here is derived from an EMBL/GenBank/DDBJ whole genome shotgun (WGS) entry which is preliminary data.</text>
</comment>
<dbReference type="InterPro" id="IPR028082">
    <property type="entry name" value="Peripla_BP_I"/>
</dbReference>
<evidence type="ECO:0000259" key="4">
    <source>
        <dbReference type="PROSITE" id="PS50932"/>
    </source>
</evidence>
<gene>
    <name evidence="5" type="ORF">BJ987_003752</name>
</gene>
<dbReference type="PANTHER" id="PTHR30146:SF138">
    <property type="entry name" value="TRANSCRIPTIONAL REGULATORY PROTEIN"/>
    <property type="match status" value="1"/>
</dbReference>
<keyword evidence="2 5" id="KW-0238">DNA-binding</keyword>
<protein>
    <submittedName>
        <fullName evidence="5">DNA-binding LacI/PurR family transcriptional regulator</fullName>
    </submittedName>
</protein>
<dbReference type="GO" id="GO:0003677">
    <property type="term" value="F:DNA binding"/>
    <property type="evidence" value="ECO:0007669"/>
    <property type="project" value="UniProtKB-KW"/>
</dbReference>
<reference evidence="5 6" key="1">
    <citation type="submission" date="2021-03" db="EMBL/GenBank/DDBJ databases">
        <title>Sequencing the genomes of 1000 actinobacteria strains.</title>
        <authorList>
            <person name="Klenk H.-P."/>
        </authorList>
    </citation>
    <scope>NUCLEOTIDE SEQUENCE [LARGE SCALE GENOMIC DNA]</scope>
    <source>
        <strain evidence="5 6">DSM 45516</strain>
    </source>
</reference>
<dbReference type="Gene3D" id="3.40.50.2300">
    <property type="match status" value="2"/>
</dbReference>
<keyword evidence="1" id="KW-0805">Transcription regulation</keyword>
<dbReference type="InterPro" id="IPR046335">
    <property type="entry name" value="LacI/GalR-like_sensor"/>
</dbReference>
<dbReference type="InterPro" id="IPR000843">
    <property type="entry name" value="HTH_LacI"/>
</dbReference>
<dbReference type="Pfam" id="PF13377">
    <property type="entry name" value="Peripla_BP_3"/>
    <property type="match status" value="1"/>
</dbReference>
<keyword evidence="3" id="KW-0804">Transcription</keyword>
<dbReference type="Pfam" id="PF00356">
    <property type="entry name" value="LacI"/>
    <property type="match status" value="1"/>
</dbReference>
<dbReference type="RefSeq" id="WP_209891588.1">
    <property type="nucleotide sequence ID" value="NZ_JAGGMR010000001.1"/>
</dbReference>
<feature type="domain" description="HTH lacI-type" evidence="4">
    <location>
        <begin position="5"/>
        <end position="60"/>
    </location>
</feature>
<name>A0ABS4QGL8_9NOCA</name>
<dbReference type="Gene3D" id="1.10.260.40">
    <property type="entry name" value="lambda repressor-like DNA-binding domains"/>
    <property type="match status" value="1"/>
</dbReference>
<dbReference type="SMART" id="SM00354">
    <property type="entry name" value="HTH_LACI"/>
    <property type="match status" value="1"/>
</dbReference>
<evidence type="ECO:0000256" key="3">
    <source>
        <dbReference type="ARBA" id="ARBA00023163"/>
    </source>
</evidence>
<evidence type="ECO:0000256" key="2">
    <source>
        <dbReference type="ARBA" id="ARBA00023125"/>
    </source>
</evidence>
<evidence type="ECO:0000256" key="1">
    <source>
        <dbReference type="ARBA" id="ARBA00023015"/>
    </source>
</evidence>
<dbReference type="SUPFAM" id="SSF47413">
    <property type="entry name" value="lambda repressor-like DNA-binding domains"/>
    <property type="match status" value="1"/>
</dbReference>
<sequence length="356" mass="37447">MPPKATMKSVAAAVGVSMSTVSNAYNKPEQLSAALREQIFSAARELGYSGPDAAARTLRGRRAGAIGLLLTEELSYAFSDPFAVGLLAGLSEVAERTRTGLLLIPLPRFEPGADAEAIRESVETVRNAVVDGVAAYCVDANHPALEVISSRGLPFAHSDDDFPGRRVVIDEFAATHRVGAHLAELGHTEIAMVVDCGRATTTPCEITDTSVLYNNARQRVRGLRAGLGAHAELTVVSGGHNSMESGIAAAELVLDRRDPPTAIAAAGDVLALGVLEAMRRRGLVPGRDISVTGFDDIPAAASAGLTTVRQPIRTKGQLLGRMLLDPSYTEERVVLPTELVIRSSTGPAPSRPTGEE</sequence>
<dbReference type="InterPro" id="IPR010982">
    <property type="entry name" value="Lambda_DNA-bd_dom_sf"/>
</dbReference>
<evidence type="ECO:0000313" key="6">
    <source>
        <dbReference type="Proteomes" id="UP001519325"/>
    </source>
</evidence>